<evidence type="ECO:0000313" key="1">
    <source>
        <dbReference type="EMBL" id="TLP97357.1"/>
    </source>
</evidence>
<evidence type="ECO:0000313" key="2">
    <source>
        <dbReference type="Proteomes" id="UP000310458"/>
    </source>
</evidence>
<name>A0A5R9BAU4_9MICC</name>
<sequence length="106" mass="12167">MTPSERRSGHTRSRVVESARWVTAQELAARYSHPVKKVIAKANRGAWPCHRQGSLIRFSPEDQAAIAEKWDQFHGDDPPVQQQSYIQLLMEEAIASQEERNKRTNL</sequence>
<dbReference type="Proteomes" id="UP000310458">
    <property type="component" value="Unassembled WGS sequence"/>
</dbReference>
<comment type="caution">
    <text evidence="1">The sequence shown here is derived from an EMBL/GenBank/DDBJ whole genome shotgun (WGS) entry which is preliminary data.</text>
</comment>
<gene>
    <name evidence="1" type="ORF">FEF26_07840</name>
</gene>
<protein>
    <submittedName>
        <fullName evidence="1">Uncharacterized protein</fullName>
    </submittedName>
</protein>
<accession>A0A5R9BAU4</accession>
<reference evidence="1 2" key="1">
    <citation type="submission" date="2019-05" db="EMBL/GenBank/DDBJ databases">
        <title>Nesterenkonia sp. GY074 isolated from the Southern Atlantic Ocean.</title>
        <authorList>
            <person name="Zhang G."/>
        </authorList>
    </citation>
    <scope>NUCLEOTIDE SEQUENCE [LARGE SCALE GENOMIC DNA]</scope>
    <source>
        <strain evidence="1 2">GY074</strain>
    </source>
</reference>
<keyword evidence="2" id="KW-1185">Reference proteome</keyword>
<dbReference type="OrthoDB" id="4949988at2"/>
<dbReference type="EMBL" id="VAVZ01000018">
    <property type="protein sequence ID" value="TLP97357.1"/>
    <property type="molecule type" value="Genomic_DNA"/>
</dbReference>
<proteinExistence type="predicted"/>
<dbReference type="AlphaFoldDB" id="A0A5R9BAU4"/>
<dbReference type="RefSeq" id="WP_138252984.1">
    <property type="nucleotide sequence ID" value="NZ_VAVZ01000018.1"/>
</dbReference>
<organism evidence="1 2">
    <name type="scientific">Nesterenkonia salmonea</name>
    <dbReference type="NCBI Taxonomy" id="1804987"/>
    <lineage>
        <taxon>Bacteria</taxon>
        <taxon>Bacillati</taxon>
        <taxon>Actinomycetota</taxon>
        <taxon>Actinomycetes</taxon>
        <taxon>Micrococcales</taxon>
        <taxon>Micrococcaceae</taxon>
        <taxon>Nesterenkonia</taxon>
    </lineage>
</organism>